<feature type="active site" description="Proton acceptor" evidence="4">
    <location>
        <position position="90"/>
    </location>
</feature>
<name>A0A840BV94_9HYPH</name>
<protein>
    <recommendedName>
        <fullName evidence="4">Nucleoside triphosphate pyrophosphatase</fullName>
        <ecNumber evidence="4">3.6.1.9</ecNumber>
    </recommendedName>
    <alternativeName>
        <fullName evidence="4">Nucleotide pyrophosphatase</fullName>
        <shortName evidence="4">Nucleotide PPase</shortName>
    </alternativeName>
</protein>
<dbReference type="AlphaFoldDB" id="A0A840BV94"/>
<dbReference type="InterPro" id="IPR029001">
    <property type="entry name" value="ITPase-like_fam"/>
</dbReference>
<comment type="similarity">
    <text evidence="4">Belongs to the Maf family.</text>
</comment>
<comment type="subcellular location">
    <subcellularLocation>
        <location evidence="4">Cytoplasm</location>
    </subcellularLocation>
</comment>
<gene>
    <name evidence="5" type="ORF">GGR16_001929</name>
</gene>
<dbReference type="Pfam" id="PF02545">
    <property type="entry name" value="Maf"/>
    <property type="match status" value="1"/>
</dbReference>
<comment type="cofactor">
    <cofactor evidence="1 4">
        <name>a divalent metal cation</name>
        <dbReference type="ChEBI" id="CHEBI:60240"/>
    </cofactor>
</comment>
<organism evidence="5 6">
    <name type="scientific">Chelatococcus caeni</name>
    <dbReference type="NCBI Taxonomy" id="1348468"/>
    <lineage>
        <taxon>Bacteria</taxon>
        <taxon>Pseudomonadati</taxon>
        <taxon>Pseudomonadota</taxon>
        <taxon>Alphaproteobacteria</taxon>
        <taxon>Hyphomicrobiales</taxon>
        <taxon>Chelatococcaceae</taxon>
        <taxon>Chelatococcus</taxon>
    </lineage>
</organism>
<evidence type="ECO:0000256" key="4">
    <source>
        <dbReference type="HAMAP-Rule" id="MF_00528"/>
    </source>
</evidence>
<reference evidence="5 6" key="1">
    <citation type="submission" date="2020-08" db="EMBL/GenBank/DDBJ databases">
        <title>Genomic Encyclopedia of Type Strains, Phase IV (KMG-IV): sequencing the most valuable type-strain genomes for metagenomic binning, comparative biology and taxonomic classification.</title>
        <authorList>
            <person name="Goeker M."/>
        </authorList>
    </citation>
    <scope>NUCLEOTIDE SEQUENCE [LARGE SCALE GENOMIC DNA]</scope>
    <source>
        <strain evidence="5 6">DSM 103737</strain>
    </source>
</reference>
<keyword evidence="4" id="KW-0963">Cytoplasm</keyword>
<dbReference type="GO" id="GO:0009117">
    <property type="term" value="P:nucleotide metabolic process"/>
    <property type="evidence" value="ECO:0007669"/>
    <property type="project" value="UniProtKB-KW"/>
</dbReference>
<comment type="function">
    <text evidence="4">Nucleoside triphosphate pyrophosphatase. May have a dual role in cell division arrest and in preventing the incorporation of modified nucleotides into cellular nucleic acids.</text>
</comment>
<comment type="catalytic activity">
    <reaction evidence="4">
        <text>a ribonucleoside 5'-triphosphate + H2O = a ribonucleoside 5'-phosphate + diphosphate + H(+)</text>
        <dbReference type="Rhea" id="RHEA:23996"/>
        <dbReference type="ChEBI" id="CHEBI:15377"/>
        <dbReference type="ChEBI" id="CHEBI:15378"/>
        <dbReference type="ChEBI" id="CHEBI:33019"/>
        <dbReference type="ChEBI" id="CHEBI:58043"/>
        <dbReference type="ChEBI" id="CHEBI:61557"/>
        <dbReference type="EC" id="3.6.1.9"/>
    </reaction>
</comment>
<dbReference type="EMBL" id="JACIEN010000002">
    <property type="protein sequence ID" value="MBB4016900.1"/>
    <property type="molecule type" value="Genomic_DNA"/>
</dbReference>
<dbReference type="HAMAP" id="MF_00528">
    <property type="entry name" value="Maf"/>
    <property type="match status" value="1"/>
</dbReference>
<comment type="catalytic activity">
    <reaction evidence="4">
        <text>a 2'-deoxyribonucleoside 5'-triphosphate + H2O = a 2'-deoxyribonucleoside 5'-phosphate + diphosphate + H(+)</text>
        <dbReference type="Rhea" id="RHEA:44644"/>
        <dbReference type="ChEBI" id="CHEBI:15377"/>
        <dbReference type="ChEBI" id="CHEBI:15378"/>
        <dbReference type="ChEBI" id="CHEBI:33019"/>
        <dbReference type="ChEBI" id="CHEBI:61560"/>
        <dbReference type="ChEBI" id="CHEBI:65317"/>
        <dbReference type="EC" id="3.6.1.9"/>
    </reaction>
</comment>
<keyword evidence="2 4" id="KW-0378">Hydrolase</keyword>
<dbReference type="GO" id="GO:0047429">
    <property type="term" value="F:nucleoside triphosphate diphosphatase activity"/>
    <property type="evidence" value="ECO:0007669"/>
    <property type="project" value="UniProtKB-EC"/>
</dbReference>
<dbReference type="InterPro" id="IPR003697">
    <property type="entry name" value="Maf-like"/>
</dbReference>
<dbReference type="EC" id="3.6.1.9" evidence="4"/>
<evidence type="ECO:0000313" key="6">
    <source>
        <dbReference type="Proteomes" id="UP000577362"/>
    </source>
</evidence>
<comment type="caution">
    <text evidence="5">The sequence shown here is derived from an EMBL/GenBank/DDBJ whole genome shotgun (WGS) entry which is preliminary data.</text>
</comment>
<dbReference type="Gene3D" id="3.90.950.10">
    <property type="match status" value="1"/>
</dbReference>
<evidence type="ECO:0000256" key="1">
    <source>
        <dbReference type="ARBA" id="ARBA00001968"/>
    </source>
</evidence>
<accession>A0A840BV94</accession>
<evidence type="ECO:0000313" key="5">
    <source>
        <dbReference type="EMBL" id="MBB4016900.1"/>
    </source>
</evidence>
<keyword evidence="3 4" id="KW-0546">Nucleotide metabolism</keyword>
<dbReference type="PANTHER" id="PTHR43213:SF5">
    <property type="entry name" value="BIFUNCTIONAL DTTP_UTP PYROPHOSPHATASE_METHYLTRANSFERASE PROTEIN-RELATED"/>
    <property type="match status" value="1"/>
</dbReference>
<dbReference type="RefSeq" id="WP_183316453.1">
    <property type="nucleotide sequence ID" value="NZ_JACIEN010000002.1"/>
</dbReference>
<comment type="caution">
    <text evidence="4">Lacks conserved residue(s) required for the propagation of feature annotation.</text>
</comment>
<proteinExistence type="inferred from homology"/>
<evidence type="ECO:0000256" key="2">
    <source>
        <dbReference type="ARBA" id="ARBA00022801"/>
    </source>
</evidence>
<evidence type="ECO:0000256" key="3">
    <source>
        <dbReference type="ARBA" id="ARBA00023080"/>
    </source>
</evidence>
<dbReference type="GO" id="GO:0005737">
    <property type="term" value="C:cytoplasm"/>
    <property type="evidence" value="ECO:0007669"/>
    <property type="project" value="UniProtKB-SubCell"/>
</dbReference>
<sequence length="214" mass="22504">MQGSAQGHATGLWLDPHPLVLASTSPTRRDLLVAAGLAPEIEAPSVDERAVEAEKLTADADAAKAALLLAREKALDVSRRRPGRLVLGADQTLALADGSRLTKPRDADEAASQIARLAGTTHRLCSACAIARDGEIVFSTSAEARLTMRPLSDAFIRRYVALAGSGALGSVGGYQLEGLGIHLFERIDGDHFTILGLPLLPLLEGLRTMGALAR</sequence>
<dbReference type="PIRSF" id="PIRSF006305">
    <property type="entry name" value="Maf"/>
    <property type="match status" value="1"/>
</dbReference>
<dbReference type="SUPFAM" id="SSF52972">
    <property type="entry name" value="ITPase-like"/>
    <property type="match status" value="1"/>
</dbReference>
<keyword evidence="6" id="KW-1185">Reference proteome</keyword>
<dbReference type="Proteomes" id="UP000577362">
    <property type="component" value="Unassembled WGS sequence"/>
</dbReference>
<dbReference type="PANTHER" id="PTHR43213">
    <property type="entry name" value="BIFUNCTIONAL DTTP/UTP PYROPHOSPHATASE/METHYLTRANSFERASE PROTEIN-RELATED"/>
    <property type="match status" value="1"/>
</dbReference>